<dbReference type="EMBL" id="BNCJ01000007">
    <property type="protein sequence ID" value="GHF54193.1"/>
    <property type="molecule type" value="Genomic_DNA"/>
</dbReference>
<organism evidence="2 3">
    <name type="scientific">Seohaeicola zhoushanensis</name>
    <dbReference type="NCBI Taxonomy" id="1569283"/>
    <lineage>
        <taxon>Bacteria</taxon>
        <taxon>Pseudomonadati</taxon>
        <taxon>Pseudomonadota</taxon>
        <taxon>Alphaproteobacteria</taxon>
        <taxon>Rhodobacterales</taxon>
        <taxon>Roseobacteraceae</taxon>
        <taxon>Seohaeicola</taxon>
    </lineage>
</organism>
<dbReference type="RefSeq" id="WP_189680623.1">
    <property type="nucleotide sequence ID" value="NZ_BNCJ01000007.1"/>
</dbReference>
<accession>A0A8J3M7R0</accession>
<name>A0A8J3M7R0_9RHOB</name>
<comment type="caution">
    <text evidence="2">The sequence shown here is derived from an EMBL/GenBank/DDBJ whole genome shotgun (WGS) entry which is preliminary data.</text>
</comment>
<dbReference type="Proteomes" id="UP000626220">
    <property type="component" value="Unassembled WGS sequence"/>
</dbReference>
<reference evidence="2" key="1">
    <citation type="journal article" date="2014" name="Int. J. Syst. Evol. Microbiol.">
        <title>Complete genome sequence of Corynebacterium casei LMG S-19264T (=DSM 44701T), isolated from a smear-ripened cheese.</title>
        <authorList>
            <consortium name="US DOE Joint Genome Institute (JGI-PGF)"/>
            <person name="Walter F."/>
            <person name="Albersmeier A."/>
            <person name="Kalinowski J."/>
            <person name="Ruckert C."/>
        </authorList>
    </citation>
    <scope>NUCLEOTIDE SEQUENCE</scope>
    <source>
        <strain evidence="2">KCTC 42650</strain>
    </source>
</reference>
<reference evidence="2" key="2">
    <citation type="submission" date="2020-09" db="EMBL/GenBank/DDBJ databases">
        <authorList>
            <person name="Sun Q."/>
            <person name="Kim S."/>
        </authorList>
    </citation>
    <scope>NUCLEOTIDE SEQUENCE</scope>
    <source>
        <strain evidence="2">KCTC 42650</strain>
    </source>
</reference>
<feature type="domain" description="Amidase" evidence="1">
    <location>
        <begin position="34"/>
        <end position="457"/>
    </location>
</feature>
<dbReference type="InterPro" id="IPR023631">
    <property type="entry name" value="Amidase_dom"/>
</dbReference>
<dbReference type="InterPro" id="IPR036928">
    <property type="entry name" value="AS_sf"/>
</dbReference>
<evidence type="ECO:0000313" key="2">
    <source>
        <dbReference type="EMBL" id="GHF54193.1"/>
    </source>
</evidence>
<dbReference type="Pfam" id="PF01425">
    <property type="entry name" value="Amidase"/>
    <property type="match status" value="1"/>
</dbReference>
<proteinExistence type="predicted"/>
<dbReference type="Gene3D" id="3.90.1300.10">
    <property type="entry name" value="Amidase signature (AS) domain"/>
    <property type="match status" value="1"/>
</dbReference>
<evidence type="ECO:0000259" key="1">
    <source>
        <dbReference type="Pfam" id="PF01425"/>
    </source>
</evidence>
<dbReference type="SUPFAM" id="SSF75304">
    <property type="entry name" value="Amidase signature (AS) enzymes"/>
    <property type="match status" value="1"/>
</dbReference>
<protein>
    <submittedName>
        <fullName evidence="2">Amidase</fullName>
    </submittedName>
</protein>
<dbReference type="InterPro" id="IPR000120">
    <property type="entry name" value="Amidase"/>
</dbReference>
<gene>
    <name evidence="2" type="ORF">GCM10017056_27050</name>
</gene>
<evidence type="ECO:0000313" key="3">
    <source>
        <dbReference type="Proteomes" id="UP000626220"/>
    </source>
</evidence>
<dbReference type="GO" id="GO:0003824">
    <property type="term" value="F:catalytic activity"/>
    <property type="evidence" value="ECO:0007669"/>
    <property type="project" value="InterPro"/>
</dbReference>
<dbReference type="PANTHER" id="PTHR11895:SF76">
    <property type="entry name" value="INDOLEACETAMIDE HYDROLASE"/>
    <property type="match status" value="1"/>
</dbReference>
<sequence length="480" mass="50927">MTRPHRLYTGPELCALPAREVVSLLRRGEIAPAEAIAAAQDRTAQVEPDVNAIVTTCFDRARDRAGNLATENAALAGWLAGLPIGIKDLQAVAGVRSTWGNLALADFVPTESDPLVELLESRGGLVVGKTNTPEFGAGGNSTNAVFGSTRNPWDTRMNAGGSSGGAAVSLATGEVWLSHGSDLMGSLRTPAAHCGVLGLRPAPGRCGGGPGGAKFLPEGLNGPMARDVRDIALFLDAMTGWDPRMPLSLDAPEVPFQTAVEQATRPPRIAFSEDQDGFAAVETEIRETLRAAMAQVAAAGATVEEACPDLAGLNETYLAIRGMHYGTVIARLPEEVRATFGPRLADNVAYGLNLTVEQIYAATARRSQLYDIMRQFLSTWDVLAIPVVGIAPAPVEQEYPRFVDGQEIGTYEDWLRFSFLATTTLLPALAMPAGFTKAGLPVSIQLIGPPRGEAKLLQTALFIEQALGLPSTPIDPFRRH</sequence>
<dbReference type="AlphaFoldDB" id="A0A8J3M7R0"/>
<keyword evidence="3" id="KW-1185">Reference proteome</keyword>
<dbReference type="PANTHER" id="PTHR11895">
    <property type="entry name" value="TRANSAMIDASE"/>
    <property type="match status" value="1"/>
</dbReference>